<dbReference type="EMBL" id="MU155153">
    <property type="protein sequence ID" value="KAF9483452.1"/>
    <property type="molecule type" value="Genomic_DNA"/>
</dbReference>
<feature type="compositionally biased region" description="Basic and acidic residues" evidence="1">
    <location>
        <begin position="324"/>
        <end position="353"/>
    </location>
</feature>
<sequence length="377" mass="42035">MPLDGHSYLVSQGWGGKGTGLREGAISRPIAISQKKNLAGLGKDRDEAFPFWDHLFSAAAKSIVVKCLSDDEDASESSSSNEVAITRTSTGILSNRRPLEGTPATSGSSTPNTSSTNSSLSLIAIAKRDAARRGLYSRFFKGPVLGPESIAEEERRLAALVSETFEKQGVRADTTVKVTEHIEIQMATERVSVDLEVSKSSHKKRKTKVIENLESEGESESEAARRERKRRRREEKKARKEEKEKEKDAKPDKKKSKKCNSDRKAKHTPDEAGPSRSSNLGEESDDKKETKSERKRRKEEKQSLKALHMGDEDAIITLIDDSQEDKPFRSKSESKATEKDRRLAKKLSKEKSGDTTTALHTDEATKKKKRKRTHDED</sequence>
<feature type="compositionally biased region" description="Low complexity" evidence="1">
    <location>
        <begin position="101"/>
        <end position="117"/>
    </location>
</feature>
<comment type="caution">
    <text evidence="3">The sequence shown here is derived from an EMBL/GenBank/DDBJ whole genome shotgun (WGS) entry which is preliminary data.</text>
</comment>
<name>A0A9P5Z9K6_9AGAR</name>
<keyword evidence="4" id="KW-1185">Reference proteome</keyword>
<dbReference type="AlphaFoldDB" id="A0A9P5Z9K6"/>
<gene>
    <name evidence="3" type="ORF">BDN70DRAFT_873728</name>
</gene>
<feature type="region of interest" description="Disordered" evidence="1">
    <location>
        <begin position="73"/>
        <end position="117"/>
    </location>
</feature>
<feature type="domain" description="G-patch" evidence="2">
    <location>
        <begin position="5"/>
        <end position="46"/>
    </location>
</feature>
<feature type="region of interest" description="Disordered" evidence="1">
    <location>
        <begin position="196"/>
        <end position="377"/>
    </location>
</feature>
<evidence type="ECO:0000256" key="1">
    <source>
        <dbReference type="SAM" id="MobiDB-lite"/>
    </source>
</evidence>
<dbReference type="InterPro" id="IPR050656">
    <property type="entry name" value="PINX1"/>
</dbReference>
<dbReference type="GO" id="GO:0003676">
    <property type="term" value="F:nucleic acid binding"/>
    <property type="evidence" value="ECO:0007669"/>
    <property type="project" value="InterPro"/>
</dbReference>
<evidence type="ECO:0000259" key="2">
    <source>
        <dbReference type="PROSITE" id="PS50174"/>
    </source>
</evidence>
<reference evidence="3" key="1">
    <citation type="submission" date="2020-11" db="EMBL/GenBank/DDBJ databases">
        <authorList>
            <consortium name="DOE Joint Genome Institute"/>
            <person name="Ahrendt S."/>
            <person name="Riley R."/>
            <person name="Andreopoulos W."/>
            <person name="Labutti K."/>
            <person name="Pangilinan J."/>
            <person name="Ruiz-Duenas F.J."/>
            <person name="Barrasa J.M."/>
            <person name="Sanchez-Garcia M."/>
            <person name="Camarero S."/>
            <person name="Miyauchi S."/>
            <person name="Serrano A."/>
            <person name="Linde D."/>
            <person name="Babiker R."/>
            <person name="Drula E."/>
            <person name="Ayuso-Fernandez I."/>
            <person name="Pacheco R."/>
            <person name="Padilla G."/>
            <person name="Ferreira P."/>
            <person name="Barriuso J."/>
            <person name="Kellner H."/>
            <person name="Castanera R."/>
            <person name="Alfaro M."/>
            <person name="Ramirez L."/>
            <person name="Pisabarro A.G."/>
            <person name="Kuo A."/>
            <person name="Tritt A."/>
            <person name="Lipzen A."/>
            <person name="He G."/>
            <person name="Yan M."/>
            <person name="Ng V."/>
            <person name="Cullen D."/>
            <person name="Martin F."/>
            <person name="Rosso M.-N."/>
            <person name="Henrissat B."/>
            <person name="Hibbett D."/>
            <person name="Martinez A.T."/>
            <person name="Grigoriev I.V."/>
        </authorList>
    </citation>
    <scope>NUCLEOTIDE SEQUENCE</scope>
    <source>
        <strain evidence="3">CIRM-BRFM 674</strain>
    </source>
</reference>
<accession>A0A9P5Z9K6</accession>
<organism evidence="3 4">
    <name type="scientific">Pholiota conissans</name>
    <dbReference type="NCBI Taxonomy" id="109636"/>
    <lineage>
        <taxon>Eukaryota</taxon>
        <taxon>Fungi</taxon>
        <taxon>Dikarya</taxon>
        <taxon>Basidiomycota</taxon>
        <taxon>Agaricomycotina</taxon>
        <taxon>Agaricomycetes</taxon>
        <taxon>Agaricomycetidae</taxon>
        <taxon>Agaricales</taxon>
        <taxon>Agaricineae</taxon>
        <taxon>Strophariaceae</taxon>
        <taxon>Pholiota</taxon>
    </lineage>
</organism>
<feature type="compositionally biased region" description="Basic residues" evidence="1">
    <location>
        <begin position="366"/>
        <end position="377"/>
    </location>
</feature>
<dbReference type="OrthoDB" id="3366546at2759"/>
<evidence type="ECO:0000313" key="3">
    <source>
        <dbReference type="EMBL" id="KAF9483452.1"/>
    </source>
</evidence>
<feature type="compositionally biased region" description="Basic and acidic residues" evidence="1">
    <location>
        <begin position="235"/>
        <end position="251"/>
    </location>
</feature>
<dbReference type="PANTHER" id="PTHR23149">
    <property type="entry name" value="G PATCH DOMAIN CONTAINING PROTEIN"/>
    <property type="match status" value="1"/>
</dbReference>
<feature type="compositionally biased region" description="Basic and acidic residues" evidence="1">
    <location>
        <begin position="299"/>
        <end position="311"/>
    </location>
</feature>
<proteinExistence type="predicted"/>
<protein>
    <recommendedName>
        <fullName evidence="2">G-patch domain-containing protein</fullName>
    </recommendedName>
</protein>
<feature type="compositionally biased region" description="Basic and acidic residues" evidence="1">
    <location>
        <begin position="259"/>
        <end position="270"/>
    </location>
</feature>
<evidence type="ECO:0000313" key="4">
    <source>
        <dbReference type="Proteomes" id="UP000807469"/>
    </source>
</evidence>
<dbReference type="InterPro" id="IPR000467">
    <property type="entry name" value="G_patch_dom"/>
</dbReference>
<dbReference type="PANTHER" id="PTHR23149:SF32">
    <property type="entry name" value="G-PATCH DOMAIN-CONTAINING PROTEIN"/>
    <property type="match status" value="1"/>
</dbReference>
<dbReference type="Proteomes" id="UP000807469">
    <property type="component" value="Unassembled WGS sequence"/>
</dbReference>
<dbReference type="PROSITE" id="PS50174">
    <property type="entry name" value="G_PATCH"/>
    <property type="match status" value="1"/>
</dbReference>